<dbReference type="EMBL" id="RSCE01000003">
    <property type="protein sequence ID" value="RSH85011.1"/>
    <property type="molecule type" value="Genomic_DNA"/>
</dbReference>
<dbReference type="OrthoDB" id="9971669at2759"/>
<evidence type="ECO:0000256" key="5">
    <source>
        <dbReference type="ARBA" id="ARBA00023136"/>
    </source>
</evidence>
<dbReference type="Gene3D" id="1.20.1250.20">
    <property type="entry name" value="MFS general substrate transporter like domains"/>
    <property type="match status" value="2"/>
</dbReference>
<reference evidence="8 9" key="1">
    <citation type="submission" date="2018-11" db="EMBL/GenBank/DDBJ databases">
        <title>Genome sequence of Apiotrichum porosum DSM 27194.</title>
        <authorList>
            <person name="Aliyu H."/>
            <person name="Gorte O."/>
            <person name="Ochsenreither K."/>
        </authorList>
    </citation>
    <scope>NUCLEOTIDE SEQUENCE [LARGE SCALE GENOMIC DNA]</scope>
    <source>
        <strain evidence="8 9">DSM 27194</strain>
    </source>
</reference>
<feature type="transmembrane region" description="Helical" evidence="6">
    <location>
        <begin position="162"/>
        <end position="183"/>
    </location>
</feature>
<dbReference type="SUPFAM" id="SSF103473">
    <property type="entry name" value="MFS general substrate transporter"/>
    <property type="match status" value="1"/>
</dbReference>
<evidence type="ECO:0000256" key="6">
    <source>
        <dbReference type="SAM" id="Phobius"/>
    </source>
</evidence>
<name>A0A427Y1Q2_9TREE</name>
<dbReference type="InterPro" id="IPR011701">
    <property type="entry name" value="MFS"/>
</dbReference>
<dbReference type="PROSITE" id="PS50850">
    <property type="entry name" value="MFS"/>
    <property type="match status" value="1"/>
</dbReference>
<proteinExistence type="predicted"/>
<dbReference type="PANTHER" id="PTHR43791:SF85">
    <property type="entry name" value="TRANSPORTER, PUTATIVE (AFU_ORTHOLOGUE AFUA_6G00710)-RELATED"/>
    <property type="match status" value="1"/>
</dbReference>
<dbReference type="Pfam" id="PF07690">
    <property type="entry name" value="MFS_1"/>
    <property type="match status" value="1"/>
</dbReference>
<feature type="transmembrane region" description="Helical" evidence="6">
    <location>
        <begin position="306"/>
        <end position="325"/>
    </location>
</feature>
<dbReference type="AlphaFoldDB" id="A0A427Y1Q2"/>
<comment type="caution">
    <text evidence="8">The sequence shown here is derived from an EMBL/GenBank/DDBJ whole genome shotgun (WGS) entry which is preliminary data.</text>
</comment>
<feature type="transmembrane region" description="Helical" evidence="6">
    <location>
        <begin position="389"/>
        <end position="410"/>
    </location>
</feature>
<dbReference type="InterPro" id="IPR020846">
    <property type="entry name" value="MFS_dom"/>
</dbReference>
<evidence type="ECO:0000256" key="1">
    <source>
        <dbReference type="ARBA" id="ARBA00004141"/>
    </source>
</evidence>
<dbReference type="FunFam" id="1.20.1250.20:FF:000013">
    <property type="entry name" value="MFS general substrate transporter"/>
    <property type="match status" value="1"/>
</dbReference>
<feature type="transmembrane region" description="Helical" evidence="6">
    <location>
        <begin position="273"/>
        <end position="294"/>
    </location>
</feature>
<feature type="transmembrane region" description="Helical" evidence="6">
    <location>
        <begin position="356"/>
        <end position="377"/>
    </location>
</feature>
<dbReference type="Proteomes" id="UP000279236">
    <property type="component" value="Unassembled WGS sequence"/>
</dbReference>
<feature type="domain" description="Major facilitator superfamily (MFS) profile" evidence="7">
    <location>
        <begin position="36"/>
        <end position="448"/>
    </location>
</feature>
<feature type="transmembrane region" description="Helical" evidence="6">
    <location>
        <begin position="195"/>
        <end position="217"/>
    </location>
</feature>
<keyword evidence="5 6" id="KW-0472">Membrane</keyword>
<evidence type="ECO:0000256" key="4">
    <source>
        <dbReference type="ARBA" id="ARBA00022989"/>
    </source>
</evidence>
<feature type="transmembrane region" description="Helical" evidence="6">
    <location>
        <begin position="102"/>
        <end position="121"/>
    </location>
</feature>
<organism evidence="8 9">
    <name type="scientific">Apiotrichum porosum</name>
    <dbReference type="NCBI Taxonomy" id="105984"/>
    <lineage>
        <taxon>Eukaryota</taxon>
        <taxon>Fungi</taxon>
        <taxon>Dikarya</taxon>
        <taxon>Basidiomycota</taxon>
        <taxon>Agaricomycotina</taxon>
        <taxon>Tremellomycetes</taxon>
        <taxon>Trichosporonales</taxon>
        <taxon>Trichosporonaceae</taxon>
        <taxon>Apiotrichum</taxon>
    </lineage>
</organism>
<feature type="transmembrane region" description="Helical" evidence="6">
    <location>
        <begin position="73"/>
        <end position="95"/>
    </location>
</feature>
<keyword evidence="3 6" id="KW-0812">Transmembrane</keyword>
<dbReference type="GO" id="GO:0016020">
    <property type="term" value="C:membrane"/>
    <property type="evidence" value="ECO:0007669"/>
    <property type="project" value="UniProtKB-SubCell"/>
</dbReference>
<feature type="transmembrane region" description="Helical" evidence="6">
    <location>
        <begin position="28"/>
        <end position="46"/>
    </location>
</feature>
<evidence type="ECO:0000313" key="9">
    <source>
        <dbReference type="Proteomes" id="UP000279236"/>
    </source>
</evidence>
<dbReference type="InterPro" id="IPR036259">
    <property type="entry name" value="MFS_trans_sf"/>
</dbReference>
<evidence type="ECO:0000313" key="8">
    <source>
        <dbReference type="EMBL" id="RSH85011.1"/>
    </source>
</evidence>
<gene>
    <name evidence="8" type="ORF">EHS24_006596</name>
</gene>
<accession>A0A427Y1Q2</accession>
<feature type="transmembrane region" description="Helical" evidence="6">
    <location>
        <begin position="332"/>
        <end position="350"/>
    </location>
</feature>
<keyword evidence="2" id="KW-0813">Transport</keyword>
<keyword evidence="9" id="KW-1185">Reference proteome</keyword>
<feature type="transmembrane region" description="Helical" evidence="6">
    <location>
        <begin position="127"/>
        <end position="150"/>
    </location>
</feature>
<dbReference type="GeneID" id="39591139"/>
<evidence type="ECO:0000259" key="7">
    <source>
        <dbReference type="PROSITE" id="PS50850"/>
    </source>
</evidence>
<evidence type="ECO:0000256" key="2">
    <source>
        <dbReference type="ARBA" id="ARBA00022448"/>
    </source>
</evidence>
<protein>
    <recommendedName>
        <fullName evidence="7">Major facilitator superfamily (MFS) profile domain-containing protein</fullName>
    </recommendedName>
</protein>
<dbReference type="FunFam" id="1.20.1250.20:FF:000034">
    <property type="entry name" value="MFS general substrate transporter"/>
    <property type="match status" value="1"/>
</dbReference>
<sequence>MDIEKRKQDSSSETRVAAPNDEPAFRRALFKLDFIFLPAVTFIYFLNFLDRSNIGNAKAAGLLTDLNITSRQYSIALTVTYVPYIVVELPLTLLIKKVGPNILLPTLVVLWGIVTTFQGFVHDYHGLLVARFFLGCTEGAILPSSMAYLSTFYRRGDLAKRVALFFSATSLAGAFSGLLASAILNMAGIRGMKGWQWLFIIEGIFTCVYGFIAFAILPRAPTTAWFLSQPEKDALVAALAVDRPPAEDEQKLTLRAVLDVFSAPHMWNMALQFFSSGAMLYASAYFAPTIVGAIGYKGIKVQLYSVPPYVCSAAFALGSCWLSDYLKLRGPFIMLAAIVSVIGYAMFLGSTNPKTLYAALFLQVMGAYAVAPLQSTWMPNNLAPFYRRVTGITMGFVATNSGGILSTWLFPTNEAPRYHRGTSVLLGLSAAICFWTVLNMLYLHHQNRKRAAANGVEEDNSDVNDGVLGDRSVHFKYIL</sequence>
<comment type="subcellular location">
    <subcellularLocation>
        <location evidence="1">Membrane</location>
        <topology evidence="1">Multi-pass membrane protein</topology>
    </subcellularLocation>
</comment>
<dbReference type="GO" id="GO:0022857">
    <property type="term" value="F:transmembrane transporter activity"/>
    <property type="evidence" value="ECO:0007669"/>
    <property type="project" value="InterPro"/>
</dbReference>
<evidence type="ECO:0000256" key="3">
    <source>
        <dbReference type="ARBA" id="ARBA00022692"/>
    </source>
</evidence>
<feature type="transmembrane region" description="Helical" evidence="6">
    <location>
        <begin position="422"/>
        <end position="443"/>
    </location>
</feature>
<dbReference type="PANTHER" id="PTHR43791">
    <property type="entry name" value="PERMEASE-RELATED"/>
    <property type="match status" value="1"/>
</dbReference>
<keyword evidence="4 6" id="KW-1133">Transmembrane helix</keyword>
<dbReference type="RefSeq" id="XP_028478459.1">
    <property type="nucleotide sequence ID" value="XM_028622007.1"/>
</dbReference>